<dbReference type="Proteomes" id="UP000095751">
    <property type="component" value="Unassembled WGS sequence"/>
</dbReference>
<feature type="compositionally biased region" description="Basic and acidic residues" evidence="4">
    <location>
        <begin position="86"/>
        <end position="100"/>
    </location>
</feature>
<dbReference type="KEGG" id="fcy:FRACYDRAFT_245030"/>
<dbReference type="GO" id="GO:0016740">
    <property type="term" value="F:transferase activity"/>
    <property type="evidence" value="ECO:0007669"/>
    <property type="project" value="UniProtKB-KW"/>
</dbReference>
<evidence type="ECO:0000256" key="1">
    <source>
        <dbReference type="ARBA" id="ARBA00022679"/>
    </source>
</evidence>
<name>A0A1E7F1A8_9STRA</name>
<dbReference type="OrthoDB" id="52418at2759"/>
<dbReference type="Gene3D" id="3.40.50.11340">
    <property type="match status" value="1"/>
</dbReference>
<feature type="region of interest" description="Disordered" evidence="4">
    <location>
        <begin position="71"/>
        <end position="141"/>
    </location>
</feature>
<dbReference type="PANTHER" id="PTHR31469">
    <property type="entry name" value="OS07G0633600 PROTEIN"/>
    <property type="match status" value="1"/>
</dbReference>
<accession>A0A1E7F1A8</accession>
<dbReference type="AlphaFoldDB" id="A0A1E7F1A8"/>
<dbReference type="InParanoid" id="A0A1E7F1A8"/>
<evidence type="ECO:0008006" key="7">
    <source>
        <dbReference type="Google" id="ProtNLM"/>
    </source>
</evidence>
<dbReference type="InterPro" id="IPR019378">
    <property type="entry name" value="GDP-Fuc_O-FucTrfase"/>
</dbReference>
<dbReference type="GO" id="GO:0006004">
    <property type="term" value="P:fucose metabolic process"/>
    <property type="evidence" value="ECO:0007669"/>
    <property type="project" value="UniProtKB-KW"/>
</dbReference>
<sequence>MKATKTNTNTNMMKATNTTKSMKSRLRTTSKIKKIKNVVLFFLLLFVANTMYLWYSLSSLVSDNNNNNEGINNVHGVPNPITHQNDNSKLHHDWKKKDESNNNDEEEEEKKQDKNGKNGINVNNQTYKSNKKTRPPTPSSLLNCDAYGGPYKYDVISLNEMVYWKEIPNDWNYHQFTSNSNKEDSKESKEHNPDKYLTFDTDLSGFNNQRMVFEINIAMAISTNRILVIPNKRYIDHFPDKLKLNSMIDFFNLTEISFRSKNGKNGFQFISMNEYIKREGQELNIPTDFTNWTTTTTPSAMSVVAAAAGENNNTYSNQFLLNQSELRCNPLSKNVNCSDYTNWINEKHVVQGQWKYYVDEYFHDHPKMFCPSSWGASMCLIVIPDNNTGINSSSSDNTNDNTSRYKAWMEEIKKEQQQQQQLHNQDLHDKYVGHPISVNATPTERIKEIYGPQRQIGFCIYNHAMSKQKYYHMRDDPIIEQRILANWYDYIFYENYHQDLWMKRFMRDSLRYNNEIQCCAARIIKSIRTISRENNENGIYHSMHIRRTDMIVAYKQYNIDRNSNDIYTEFINEIPNNSIVYISTDEKDI</sequence>
<evidence type="ECO:0000256" key="4">
    <source>
        <dbReference type="SAM" id="MobiDB-lite"/>
    </source>
</evidence>
<organism evidence="5 6">
    <name type="scientific">Fragilariopsis cylindrus CCMP1102</name>
    <dbReference type="NCBI Taxonomy" id="635003"/>
    <lineage>
        <taxon>Eukaryota</taxon>
        <taxon>Sar</taxon>
        <taxon>Stramenopiles</taxon>
        <taxon>Ochrophyta</taxon>
        <taxon>Bacillariophyta</taxon>
        <taxon>Bacillariophyceae</taxon>
        <taxon>Bacillariophycidae</taxon>
        <taxon>Bacillariales</taxon>
        <taxon>Bacillariaceae</taxon>
        <taxon>Fragilariopsis</taxon>
    </lineage>
</organism>
<dbReference type="PANTHER" id="PTHR31469:SF8">
    <property type="entry name" value="OS07G0641000 PROTEIN"/>
    <property type="match status" value="1"/>
</dbReference>
<keyword evidence="6" id="KW-1185">Reference proteome</keyword>
<reference evidence="5 6" key="1">
    <citation type="submission" date="2016-09" db="EMBL/GenBank/DDBJ databases">
        <title>Extensive genetic diversity and differential bi-allelic expression allows diatom success in the polar Southern Ocean.</title>
        <authorList>
            <consortium name="DOE Joint Genome Institute"/>
            <person name="Mock T."/>
            <person name="Otillar R.P."/>
            <person name="Strauss J."/>
            <person name="Dupont C."/>
            <person name="Frickenhaus S."/>
            <person name="Maumus F."/>
            <person name="Mcmullan M."/>
            <person name="Sanges R."/>
            <person name="Schmutz J."/>
            <person name="Toseland A."/>
            <person name="Valas R."/>
            <person name="Veluchamy A."/>
            <person name="Ward B.J."/>
            <person name="Allen A."/>
            <person name="Barry K."/>
            <person name="Falciatore A."/>
            <person name="Ferrante M."/>
            <person name="Fortunato A.E."/>
            <person name="Gloeckner G."/>
            <person name="Gruber A."/>
            <person name="Hipkin R."/>
            <person name="Janech M."/>
            <person name="Kroth P."/>
            <person name="Leese F."/>
            <person name="Lindquist E."/>
            <person name="Lyon B.R."/>
            <person name="Martin J."/>
            <person name="Mayer C."/>
            <person name="Parker M."/>
            <person name="Quesneville H."/>
            <person name="Raymond J."/>
            <person name="Uhlig C."/>
            <person name="Valentin K.U."/>
            <person name="Worden A.Z."/>
            <person name="Armbrust E.V."/>
            <person name="Bowler C."/>
            <person name="Green B."/>
            <person name="Moulton V."/>
            <person name="Van Oosterhout C."/>
            <person name="Grigoriev I."/>
        </authorList>
    </citation>
    <scope>NUCLEOTIDE SEQUENCE [LARGE SCALE GENOMIC DNA]</scope>
    <source>
        <strain evidence="5 6">CCMP1102</strain>
    </source>
</reference>
<protein>
    <recommendedName>
        <fullName evidence="7">O-fucosyltransferase family protein</fullName>
    </recommendedName>
</protein>
<proteinExistence type="predicted"/>
<gene>
    <name evidence="5" type="ORF">FRACYDRAFT_245030</name>
</gene>
<evidence type="ECO:0000313" key="6">
    <source>
        <dbReference type="Proteomes" id="UP000095751"/>
    </source>
</evidence>
<keyword evidence="2" id="KW-0294">Fucose metabolism</keyword>
<evidence type="ECO:0000313" key="5">
    <source>
        <dbReference type="EMBL" id="OEU11907.1"/>
    </source>
</evidence>
<keyword evidence="3" id="KW-0119">Carbohydrate metabolism</keyword>
<dbReference type="EMBL" id="KV784366">
    <property type="protein sequence ID" value="OEU11907.1"/>
    <property type="molecule type" value="Genomic_DNA"/>
</dbReference>
<evidence type="ECO:0000256" key="3">
    <source>
        <dbReference type="ARBA" id="ARBA00023277"/>
    </source>
</evidence>
<keyword evidence="1" id="KW-0808">Transferase</keyword>
<dbReference type="Pfam" id="PF10250">
    <property type="entry name" value="O-FucT"/>
    <property type="match status" value="1"/>
</dbReference>
<evidence type="ECO:0000256" key="2">
    <source>
        <dbReference type="ARBA" id="ARBA00023253"/>
    </source>
</evidence>